<evidence type="ECO:0000313" key="5">
    <source>
        <dbReference type="EMBL" id="KAG5327289.1"/>
    </source>
</evidence>
<evidence type="ECO:0000256" key="1">
    <source>
        <dbReference type="ARBA" id="ARBA00004123"/>
    </source>
</evidence>
<gene>
    <name evidence="5" type="primary">Polr3g</name>
    <name evidence="5" type="ORF">G6Z78_0007537</name>
</gene>
<organism evidence="5 6">
    <name type="scientific">Pseudoatta argentina</name>
    <dbReference type="NCBI Taxonomy" id="621737"/>
    <lineage>
        <taxon>Eukaryota</taxon>
        <taxon>Metazoa</taxon>
        <taxon>Ecdysozoa</taxon>
        <taxon>Arthropoda</taxon>
        <taxon>Hexapoda</taxon>
        <taxon>Insecta</taxon>
        <taxon>Pterygota</taxon>
        <taxon>Neoptera</taxon>
        <taxon>Endopterygota</taxon>
        <taxon>Hymenoptera</taxon>
        <taxon>Apocrita</taxon>
        <taxon>Aculeata</taxon>
        <taxon>Formicoidea</taxon>
        <taxon>Formicidae</taxon>
        <taxon>Myrmicinae</taxon>
        <taxon>Pseudoatta</taxon>
    </lineage>
</organism>
<feature type="compositionally biased region" description="Basic residues" evidence="4">
    <location>
        <begin position="129"/>
        <end position="142"/>
    </location>
</feature>
<dbReference type="PANTHER" id="PTHR15367:SF2">
    <property type="entry name" value="DNA-DIRECTED RNA POLYMERASE III SUBUNIT"/>
    <property type="match status" value="1"/>
</dbReference>
<dbReference type="EMBL" id="JAANIA010000101">
    <property type="protein sequence ID" value="KAG5327289.1"/>
    <property type="molecule type" value="Genomic_DNA"/>
</dbReference>
<comment type="similarity">
    <text evidence="2">Belongs to the eukaryotic RPC7 RNA polymerase subunit family.</text>
</comment>
<dbReference type="Proteomes" id="UP000668214">
    <property type="component" value="Unassembled WGS sequence"/>
</dbReference>
<evidence type="ECO:0000256" key="2">
    <source>
        <dbReference type="ARBA" id="ARBA00008352"/>
    </source>
</evidence>
<feature type="non-terminal residue" evidence="5">
    <location>
        <position position="1"/>
    </location>
</feature>
<feature type="compositionally biased region" description="Acidic residues" evidence="4">
    <location>
        <begin position="211"/>
        <end position="224"/>
    </location>
</feature>
<sequence length="224" mass="26320">GNERSNIKNKMAGRGRGKSAMSFSMEQLGISKGETLSTLVLQPSLSYPPLDHKPPPIQITSEMEYLVELKRHFTEYVRESPYYVKAAVINEDIERYSDAFKEDFTDNDESKYEAYHDWSLMPEELRASRKRKLRQQKGNKKKKDMDIVKKLSELEKKENMQHSVEEEDKEEGNEEENDEEKEDGVREDEEDEMDDGTDYANEYFENGDNYYSEEDNNDDQFFDA</sequence>
<feature type="compositionally biased region" description="Basic and acidic residues" evidence="4">
    <location>
        <begin position="143"/>
        <end position="164"/>
    </location>
</feature>
<feature type="region of interest" description="Disordered" evidence="4">
    <location>
        <begin position="129"/>
        <end position="224"/>
    </location>
</feature>
<evidence type="ECO:0000313" key="6">
    <source>
        <dbReference type="Proteomes" id="UP000668214"/>
    </source>
</evidence>
<keyword evidence="6" id="KW-1185">Reference proteome</keyword>
<dbReference type="PANTHER" id="PTHR15367">
    <property type="entry name" value="DNA-DIRECTED RNA POLYMERASE III"/>
    <property type="match status" value="1"/>
</dbReference>
<feature type="compositionally biased region" description="Acidic residues" evidence="4">
    <location>
        <begin position="165"/>
        <end position="197"/>
    </location>
</feature>
<reference evidence="5" key="1">
    <citation type="submission" date="2020-02" db="EMBL/GenBank/DDBJ databases">
        <title>Relaxed selection underlies rapid genomic changes in the transitions from sociality to social parasitism in ants.</title>
        <authorList>
            <person name="Bi X."/>
        </authorList>
    </citation>
    <scope>NUCLEOTIDE SEQUENCE</scope>
    <source>
        <strain evidence="5">BGI-DK2014c</strain>
        <tissue evidence="5">Whole body</tissue>
    </source>
</reference>
<protein>
    <submittedName>
        <fullName evidence="5">RPC7 polymerase</fullName>
    </submittedName>
</protein>
<accession>A0A836F4M0</accession>
<dbReference type="InterPro" id="IPR024661">
    <property type="entry name" value="RNA_pol_III_Rpc31"/>
</dbReference>
<comment type="subcellular location">
    <subcellularLocation>
        <location evidence="1">Nucleus</location>
    </subcellularLocation>
</comment>
<name>A0A836F4M0_9HYME</name>
<dbReference type="GO" id="GO:0005666">
    <property type="term" value="C:RNA polymerase III complex"/>
    <property type="evidence" value="ECO:0007669"/>
    <property type="project" value="TreeGrafter"/>
</dbReference>
<dbReference type="Pfam" id="PF11705">
    <property type="entry name" value="RNA_pol_3_Rpc31"/>
    <property type="match status" value="1"/>
</dbReference>
<dbReference type="GO" id="GO:0006383">
    <property type="term" value="P:transcription by RNA polymerase III"/>
    <property type="evidence" value="ECO:0007669"/>
    <property type="project" value="InterPro"/>
</dbReference>
<dbReference type="PIRSF" id="PIRSF000777">
    <property type="entry name" value="RNA_polIII_C31"/>
    <property type="match status" value="1"/>
</dbReference>
<evidence type="ECO:0000256" key="3">
    <source>
        <dbReference type="ARBA" id="ARBA00023242"/>
    </source>
</evidence>
<proteinExistence type="inferred from homology"/>
<evidence type="ECO:0000256" key="4">
    <source>
        <dbReference type="SAM" id="MobiDB-lite"/>
    </source>
</evidence>
<keyword evidence="3" id="KW-0539">Nucleus</keyword>
<feature type="non-terminal residue" evidence="5">
    <location>
        <position position="224"/>
    </location>
</feature>
<comment type="caution">
    <text evidence="5">The sequence shown here is derived from an EMBL/GenBank/DDBJ whole genome shotgun (WGS) entry which is preliminary data.</text>
</comment>
<dbReference type="AlphaFoldDB" id="A0A836F4M0"/>